<organism evidence="1 2">
    <name type="scientific">Streptomyces lavendulocolor</name>
    <dbReference type="NCBI Taxonomy" id="67316"/>
    <lineage>
        <taxon>Bacteria</taxon>
        <taxon>Bacillati</taxon>
        <taxon>Actinomycetota</taxon>
        <taxon>Actinomycetes</taxon>
        <taxon>Kitasatosporales</taxon>
        <taxon>Streptomycetaceae</taxon>
        <taxon>Streptomyces</taxon>
    </lineage>
</organism>
<accession>A0ABV2VYL4</accession>
<evidence type="ECO:0000313" key="2">
    <source>
        <dbReference type="Proteomes" id="UP001550378"/>
    </source>
</evidence>
<keyword evidence="2" id="KW-1185">Reference proteome</keyword>
<name>A0ABV2VYL4_9ACTN</name>
<protein>
    <submittedName>
        <fullName evidence="1">Uncharacterized protein</fullName>
    </submittedName>
</protein>
<dbReference type="RefSeq" id="WP_359654219.1">
    <property type="nucleotide sequence ID" value="NZ_JBEXZP010000039.1"/>
</dbReference>
<evidence type="ECO:0000313" key="1">
    <source>
        <dbReference type="EMBL" id="MEU0705981.1"/>
    </source>
</evidence>
<sequence length="96" mass="10615">MLDIMEITRDVVNGSFVVPGGSSLLTDGLHVWRTDLSFYVASYAIDLPSSFLTLVREQDFRMPSVQHNVLVPVAAAACQWLGFRMDKGAAPRRSSE</sequence>
<reference evidence="1 2" key="1">
    <citation type="submission" date="2024-06" db="EMBL/GenBank/DDBJ databases">
        <title>The Natural Products Discovery Center: Release of the First 8490 Sequenced Strains for Exploring Actinobacteria Biosynthetic Diversity.</title>
        <authorList>
            <person name="Kalkreuter E."/>
            <person name="Kautsar S.A."/>
            <person name="Yang D."/>
            <person name="Bader C.D."/>
            <person name="Teijaro C.N."/>
            <person name="Fluegel L."/>
            <person name="Davis C.M."/>
            <person name="Simpson J.R."/>
            <person name="Lauterbach L."/>
            <person name="Steele A.D."/>
            <person name="Gui C."/>
            <person name="Meng S."/>
            <person name="Li G."/>
            <person name="Viehrig K."/>
            <person name="Ye F."/>
            <person name="Su P."/>
            <person name="Kiefer A.F."/>
            <person name="Nichols A."/>
            <person name="Cepeda A.J."/>
            <person name="Yan W."/>
            <person name="Fan B."/>
            <person name="Jiang Y."/>
            <person name="Adhikari A."/>
            <person name="Zheng C.-J."/>
            <person name="Schuster L."/>
            <person name="Cowan T.M."/>
            <person name="Smanski M.J."/>
            <person name="Chevrette M.G."/>
            <person name="De Carvalho L.P.S."/>
            <person name="Shen B."/>
        </authorList>
    </citation>
    <scope>NUCLEOTIDE SEQUENCE [LARGE SCALE GENOMIC DNA]</scope>
    <source>
        <strain evidence="1 2">NPDC006337</strain>
    </source>
</reference>
<gene>
    <name evidence="1" type="ORF">ABZ508_01155</name>
</gene>
<dbReference type="EMBL" id="JBEXZR010000001">
    <property type="protein sequence ID" value="MEU0705981.1"/>
    <property type="molecule type" value="Genomic_DNA"/>
</dbReference>
<comment type="caution">
    <text evidence="1">The sequence shown here is derived from an EMBL/GenBank/DDBJ whole genome shotgun (WGS) entry which is preliminary data.</text>
</comment>
<dbReference type="Proteomes" id="UP001550378">
    <property type="component" value="Unassembled WGS sequence"/>
</dbReference>
<proteinExistence type="predicted"/>